<dbReference type="GO" id="GO:0000139">
    <property type="term" value="C:Golgi membrane"/>
    <property type="evidence" value="ECO:0007669"/>
    <property type="project" value="UniProtKB-SubCell"/>
</dbReference>
<evidence type="ECO:0000256" key="2">
    <source>
        <dbReference type="ARBA" id="ARBA00008661"/>
    </source>
</evidence>
<dbReference type="GO" id="GO:0006493">
    <property type="term" value="P:protein O-linked glycosylation"/>
    <property type="evidence" value="ECO:0007669"/>
    <property type="project" value="TreeGrafter"/>
</dbReference>
<evidence type="ECO:0000256" key="9">
    <source>
        <dbReference type="ARBA" id="ARBA00023136"/>
    </source>
</evidence>
<evidence type="ECO:0000256" key="3">
    <source>
        <dbReference type="ARBA" id="ARBA00022676"/>
    </source>
</evidence>
<protein>
    <recommendedName>
        <fullName evidence="11">Hexosyltransferase</fullName>
        <ecNumber evidence="11">2.4.1.-</ecNumber>
    </recommendedName>
</protein>
<evidence type="ECO:0000256" key="1">
    <source>
        <dbReference type="ARBA" id="ARBA00004323"/>
    </source>
</evidence>
<feature type="transmembrane region" description="Helical" evidence="11">
    <location>
        <begin position="83"/>
        <end position="103"/>
    </location>
</feature>
<evidence type="ECO:0000256" key="6">
    <source>
        <dbReference type="ARBA" id="ARBA00022968"/>
    </source>
</evidence>
<dbReference type="Pfam" id="PF01762">
    <property type="entry name" value="Galactosyl_T"/>
    <property type="match status" value="1"/>
</dbReference>
<accession>A0A8X6W990</accession>
<gene>
    <name evidence="12" type="primary">B3GALT1</name>
    <name evidence="12" type="ORF">TNCV_3118871</name>
</gene>
<dbReference type="EMBL" id="BMAU01021394">
    <property type="protein sequence ID" value="GFY30727.1"/>
    <property type="molecule type" value="Genomic_DNA"/>
</dbReference>
<keyword evidence="7 11" id="KW-1133">Transmembrane helix</keyword>
<dbReference type="Gene3D" id="3.90.550.50">
    <property type="match status" value="1"/>
</dbReference>
<keyword evidence="13" id="KW-1185">Reference proteome</keyword>
<evidence type="ECO:0000256" key="7">
    <source>
        <dbReference type="ARBA" id="ARBA00022989"/>
    </source>
</evidence>
<proteinExistence type="inferred from homology"/>
<evidence type="ECO:0000256" key="8">
    <source>
        <dbReference type="ARBA" id="ARBA00023034"/>
    </source>
</evidence>
<dbReference type="InterPro" id="IPR002659">
    <property type="entry name" value="Glyco_trans_31"/>
</dbReference>
<sequence length="405" mass="47455">MIHYRTLLNDKFLETYYLSLSINVRRSSLRLLRAATFAFITSFEFGPHATFSLTTGRRHYWKIIAGKNELLMKYMILPTFRRSTFYVIVIVLFTSLSVLFHFMQLFSNNRKYMAKWYNSTKTTWHYAKKAIQRQHFLPPVPTCPSQSDLKLVIIVCSAAQNFAARQAIRSTWGKESRWTKDTKTFFIIGRSSENVTDMFVHMEKAEYGDIIHYNLTDSYFNLTLKSVSLLKWVTNNCTNAKYVMKTDDDMFVNVPVILKTVYQLDIPHLLIGKLIVNARPIRDRSSKWYVPNDMYSDQFYPNYLSGTGYVMSQNAAVLLHNSSYFAPYISLEDVFITGICAKLENIKPKENGLFTYAKQRKTPCKYLYIATAHKMTPNDLYETWDMIHNTHFRCVVSFWNNIDLR</sequence>
<keyword evidence="8 11" id="KW-0333">Golgi apparatus</keyword>
<comment type="subcellular location">
    <subcellularLocation>
        <location evidence="1 11">Golgi apparatus membrane</location>
        <topology evidence="1 11">Single-pass type II membrane protein</topology>
    </subcellularLocation>
</comment>
<comment type="similarity">
    <text evidence="2 11">Belongs to the glycosyltransferase 31 family.</text>
</comment>
<dbReference type="FunFam" id="3.90.550.50:FF:000001">
    <property type="entry name" value="Hexosyltransferase"/>
    <property type="match status" value="1"/>
</dbReference>
<dbReference type="PANTHER" id="PTHR11214">
    <property type="entry name" value="BETA-1,3-N-ACETYLGLUCOSAMINYLTRANSFERASE"/>
    <property type="match status" value="1"/>
</dbReference>
<keyword evidence="4" id="KW-0808">Transferase</keyword>
<dbReference type="PANTHER" id="PTHR11214:SF314">
    <property type="entry name" value="HEXOSYLTRANSFERASE"/>
    <property type="match status" value="1"/>
</dbReference>
<organism evidence="12 13">
    <name type="scientific">Trichonephila clavipes</name>
    <name type="common">Golden silk orbweaver</name>
    <name type="synonym">Nephila clavipes</name>
    <dbReference type="NCBI Taxonomy" id="2585209"/>
    <lineage>
        <taxon>Eukaryota</taxon>
        <taxon>Metazoa</taxon>
        <taxon>Ecdysozoa</taxon>
        <taxon>Arthropoda</taxon>
        <taxon>Chelicerata</taxon>
        <taxon>Arachnida</taxon>
        <taxon>Araneae</taxon>
        <taxon>Araneomorphae</taxon>
        <taxon>Entelegynae</taxon>
        <taxon>Araneoidea</taxon>
        <taxon>Nephilidae</taxon>
        <taxon>Trichonephila</taxon>
    </lineage>
</organism>
<keyword evidence="10" id="KW-0325">Glycoprotein</keyword>
<evidence type="ECO:0000313" key="12">
    <source>
        <dbReference type="EMBL" id="GFY30727.1"/>
    </source>
</evidence>
<evidence type="ECO:0000256" key="10">
    <source>
        <dbReference type="ARBA" id="ARBA00023180"/>
    </source>
</evidence>
<comment type="caution">
    <text evidence="12">The sequence shown here is derived from an EMBL/GenBank/DDBJ whole genome shotgun (WGS) entry which is preliminary data.</text>
</comment>
<dbReference type="Proteomes" id="UP000887159">
    <property type="component" value="Unassembled WGS sequence"/>
</dbReference>
<reference evidence="12" key="1">
    <citation type="submission" date="2020-08" db="EMBL/GenBank/DDBJ databases">
        <title>Multicomponent nature underlies the extraordinary mechanical properties of spider dragline silk.</title>
        <authorList>
            <person name="Kono N."/>
            <person name="Nakamura H."/>
            <person name="Mori M."/>
            <person name="Yoshida Y."/>
            <person name="Ohtoshi R."/>
            <person name="Malay A.D."/>
            <person name="Moran D.A.P."/>
            <person name="Tomita M."/>
            <person name="Numata K."/>
            <person name="Arakawa K."/>
        </authorList>
    </citation>
    <scope>NUCLEOTIDE SEQUENCE</scope>
</reference>
<keyword evidence="6 11" id="KW-0735">Signal-anchor</keyword>
<evidence type="ECO:0000256" key="5">
    <source>
        <dbReference type="ARBA" id="ARBA00022692"/>
    </source>
</evidence>
<dbReference type="GO" id="GO:0016758">
    <property type="term" value="F:hexosyltransferase activity"/>
    <property type="evidence" value="ECO:0007669"/>
    <property type="project" value="InterPro"/>
</dbReference>
<evidence type="ECO:0000256" key="4">
    <source>
        <dbReference type="ARBA" id="ARBA00022679"/>
    </source>
</evidence>
<keyword evidence="3 11" id="KW-0328">Glycosyltransferase</keyword>
<name>A0A8X6W990_TRICX</name>
<evidence type="ECO:0000313" key="13">
    <source>
        <dbReference type="Proteomes" id="UP000887159"/>
    </source>
</evidence>
<evidence type="ECO:0000256" key="11">
    <source>
        <dbReference type="RuleBase" id="RU363063"/>
    </source>
</evidence>
<dbReference type="AlphaFoldDB" id="A0A8X6W990"/>
<dbReference type="EC" id="2.4.1.-" evidence="11"/>
<keyword evidence="9 11" id="KW-0472">Membrane</keyword>
<keyword evidence="5 11" id="KW-0812">Transmembrane</keyword>